<feature type="transmembrane region" description="Helical" evidence="1">
    <location>
        <begin position="123"/>
        <end position="141"/>
    </location>
</feature>
<feature type="transmembrane region" description="Helical" evidence="1">
    <location>
        <begin position="37"/>
        <end position="56"/>
    </location>
</feature>
<feature type="transmembrane region" description="Helical" evidence="1">
    <location>
        <begin position="277"/>
        <end position="294"/>
    </location>
</feature>
<evidence type="ECO:0000256" key="1">
    <source>
        <dbReference type="SAM" id="Phobius"/>
    </source>
</evidence>
<dbReference type="Gene3D" id="1.10.3730.20">
    <property type="match status" value="2"/>
</dbReference>
<name>A0ABV7JBG6_9GAMM</name>
<sequence>MTIGLGEFLSILCALLWAFAVICYRKAGDHINVSAMNLFKIFLTLILMVPTLYFTDGFDLPELTAEDWGLLLLSGFLGIMLADLFYLRALQLIGAGLTGLTGSLYSPFVVVLSFFFLAERLNGWQIMGMALVLIGVIFISYRKKSLTIEHPPIKGFVFAALGVFFTALGIVIIKPVTAELPFFWIIFIRTIGGVLTMLLFNALLQRSLNPLAIMRSKGRYWLLAGALLGQYLSTMVWVAGYKYTSASVASILNETASIFILILGWLILKEPMNARKVVGAVISISGVLVVIQMSH</sequence>
<dbReference type="Pfam" id="PF00892">
    <property type="entry name" value="EamA"/>
    <property type="match status" value="2"/>
</dbReference>
<dbReference type="InterPro" id="IPR000620">
    <property type="entry name" value="EamA_dom"/>
</dbReference>
<keyword evidence="1" id="KW-0472">Membrane</keyword>
<feature type="transmembrane region" description="Helical" evidence="1">
    <location>
        <begin position="220"/>
        <end position="240"/>
    </location>
</feature>
<protein>
    <submittedName>
        <fullName evidence="3">DMT family transporter</fullName>
    </submittedName>
</protein>
<dbReference type="Proteomes" id="UP001595533">
    <property type="component" value="Unassembled WGS sequence"/>
</dbReference>
<feature type="domain" description="EamA" evidence="2">
    <location>
        <begin position="154"/>
        <end position="291"/>
    </location>
</feature>
<comment type="caution">
    <text evidence="3">The sequence shown here is derived from an EMBL/GenBank/DDBJ whole genome shotgun (WGS) entry which is preliminary data.</text>
</comment>
<reference evidence="4" key="1">
    <citation type="journal article" date="2019" name="Int. J. Syst. Evol. Microbiol.">
        <title>The Global Catalogue of Microorganisms (GCM) 10K type strain sequencing project: providing services to taxonomists for standard genome sequencing and annotation.</title>
        <authorList>
            <consortium name="The Broad Institute Genomics Platform"/>
            <consortium name="The Broad Institute Genome Sequencing Center for Infectious Disease"/>
            <person name="Wu L."/>
            <person name="Ma J."/>
        </authorList>
    </citation>
    <scope>NUCLEOTIDE SEQUENCE [LARGE SCALE GENOMIC DNA]</scope>
    <source>
        <strain evidence="4">KCTC 42953</strain>
    </source>
</reference>
<feature type="transmembrane region" description="Helical" evidence="1">
    <location>
        <begin position="153"/>
        <end position="176"/>
    </location>
</feature>
<feature type="transmembrane region" description="Helical" evidence="1">
    <location>
        <begin position="246"/>
        <end position="268"/>
    </location>
</feature>
<gene>
    <name evidence="3" type="ORF">ACFODZ_07040</name>
</gene>
<organism evidence="3 4">
    <name type="scientific">Marinicella sediminis</name>
    <dbReference type="NCBI Taxonomy" id="1792834"/>
    <lineage>
        <taxon>Bacteria</taxon>
        <taxon>Pseudomonadati</taxon>
        <taxon>Pseudomonadota</taxon>
        <taxon>Gammaproteobacteria</taxon>
        <taxon>Lysobacterales</taxon>
        <taxon>Marinicellaceae</taxon>
        <taxon>Marinicella</taxon>
    </lineage>
</organism>
<dbReference type="EMBL" id="JBHRTS010000003">
    <property type="protein sequence ID" value="MFC3193991.1"/>
    <property type="molecule type" value="Genomic_DNA"/>
</dbReference>
<evidence type="ECO:0000313" key="3">
    <source>
        <dbReference type="EMBL" id="MFC3193991.1"/>
    </source>
</evidence>
<keyword evidence="1" id="KW-1133">Transmembrane helix</keyword>
<proteinExistence type="predicted"/>
<evidence type="ECO:0000259" key="2">
    <source>
        <dbReference type="Pfam" id="PF00892"/>
    </source>
</evidence>
<dbReference type="PANTHER" id="PTHR22911">
    <property type="entry name" value="ACYL-MALONYL CONDENSING ENZYME-RELATED"/>
    <property type="match status" value="1"/>
</dbReference>
<accession>A0ABV7JBG6</accession>
<feature type="transmembrane region" description="Helical" evidence="1">
    <location>
        <begin position="68"/>
        <end position="87"/>
    </location>
</feature>
<feature type="transmembrane region" description="Helical" evidence="1">
    <location>
        <begin position="182"/>
        <end position="200"/>
    </location>
</feature>
<evidence type="ECO:0000313" key="4">
    <source>
        <dbReference type="Proteomes" id="UP001595533"/>
    </source>
</evidence>
<dbReference type="InterPro" id="IPR037185">
    <property type="entry name" value="EmrE-like"/>
</dbReference>
<keyword evidence="1" id="KW-0812">Transmembrane</keyword>
<dbReference type="RefSeq" id="WP_077412135.1">
    <property type="nucleotide sequence ID" value="NZ_JBHRTS010000003.1"/>
</dbReference>
<keyword evidence="4" id="KW-1185">Reference proteome</keyword>
<feature type="transmembrane region" description="Helical" evidence="1">
    <location>
        <begin position="94"/>
        <end position="117"/>
    </location>
</feature>
<dbReference type="SUPFAM" id="SSF103481">
    <property type="entry name" value="Multidrug resistance efflux transporter EmrE"/>
    <property type="match status" value="2"/>
</dbReference>
<feature type="domain" description="EamA" evidence="2">
    <location>
        <begin position="5"/>
        <end position="140"/>
    </location>
</feature>
<feature type="transmembrane region" description="Helical" evidence="1">
    <location>
        <begin position="6"/>
        <end position="25"/>
    </location>
</feature>